<dbReference type="Pfam" id="PF10590">
    <property type="entry name" value="PNP_phzG_C"/>
    <property type="match status" value="1"/>
</dbReference>
<comment type="catalytic activity">
    <reaction evidence="9">
        <text>pyridoxamine 5'-phosphate + O2 + H2O = pyridoxal 5'-phosphate + H2O2 + NH4(+)</text>
        <dbReference type="Rhea" id="RHEA:15817"/>
        <dbReference type="ChEBI" id="CHEBI:15377"/>
        <dbReference type="ChEBI" id="CHEBI:15379"/>
        <dbReference type="ChEBI" id="CHEBI:16240"/>
        <dbReference type="ChEBI" id="CHEBI:28938"/>
        <dbReference type="ChEBI" id="CHEBI:58451"/>
        <dbReference type="ChEBI" id="CHEBI:597326"/>
        <dbReference type="EC" id="1.4.3.5"/>
    </reaction>
</comment>
<feature type="binding site" evidence="9">
    <location>
        <position position="182"/>
    </location>
    <ligand>
        <name>FMN</name>
        <dbReference type="ChEBI" id="CHEBI:58210"/>
    </ligand>
</feature>
<dbReference type="EMBL" id="JADBEM010000001">
    <property type="protein sequence ID" value="MBE1612383.1"/>
    <property type="molecule type" value="Genomic_DNA"/>
</dbReference>
<evidence type="ECO:0000313" key="14">
    <source>
        <dbReference type="Proteomes" id="UP000638648"/>
    </source>
</evidence>
<evidence type="ECO:0000256" key="9">
    <source>
        <dbReference type="HAMAP-Rule" id="MF_01629"/>
    </source>
</evidence>
<evidence type="ECO:0000256" key="6">
    <source>
        <dbReference type="ARBA" id="ARBA00022643"/>
    </source>
</evidence>
<dbReference type="PANTHER" id="PTHR10851">
    <property type="entry name" value="PYRIDOXINE-5-PHOSPHATE OXIDASE"/>
    <property type="match status" value="1"/>
</dbReference>
<dbReference type="PANTHER" id="PTHR10851:SF0">
    <property type="entry name" value="PYRIDOXINE-5'-PHOSPHATE OXIDASE"/>
    <property type="match status" value="1"/>
</dbReference>
<feature type="binding site" evidence="9">
    <location>
        <begin position="217"/>
        <end position="218"/>
    </location>
    <ligand>
        <name>FMN</name>
        <dbReference type="ChEBI" id="CHEBI:58210"/>
    </ligand>
</feature>
<accession>A0A927N7E5</accession>
<feature type="binding site" evidence="9">
    <location>
        <position position="204"/>
    </location>
    <ligand>
        <name>substrate</name>
    </ligand>
</feature>
<feature type="domain" description="Pyridoxine 5'-phosphate oxidase dimerisation C-terminal" evidence="12">
    <location>
        <begin position="250"/>
        <end position="290"/>
    </location>
</feature>
<feature type="binding site" evidence="9">
    <location>
        <begin position="269"/>
        <end position="271"/>
    </location>
    <ligand>
        <name>substrate</name>
    </ligand>
</feature>
<evidence type="ECO:0000256" key="10">
    <source>
        <dbReference type="SAM" id="MobiDB-lite"/>
    </source>
</evidence>
<name>A0A927N7E5_9ACTN</name>
<dbReference type="FunFam" id="2.30.110.10:FF:000005">
    <property type="entry name" value="NAD(P)H-hydrate epimerase"/>
    <property type="match status" value="1"/>
</dbReference>
<dbReference type="SUPFAM" id="SSF50475">
    <property type="entry name" value="FMN-binding split barrel"/>
    <property type="match status" value="1"/>
</dbReference>
<dbReference type="InterPro" id="IPR011576">
    <property type="entry name" value="Pyridox_Oxase_N"/>
</dbReference>
<keyword evidence="6 9" id="KW-0288">FMN</keyword>
<dbReference type="NCBIfam" id="TIGR00558">
    <property type="entry name" value="pdxH"/>
    <property type="match status" value="1"/>
</dbReference>
<keyword evidence="14" id="KW-1185">Reference proteome</keyword>
<evidence type="ECO:0000256" key="4">
    <source>
        <dbReference type="ARBA" id="ARBA00011738"/>
    </source>
</evidence>
<comment type="cofactor">
    <cofactor evidence="9">
        <name>FMN</name>
        <dbReference type="ChEBI" id="CHEBI:58210"/>
    </cofactor>
    <text evidence="9">Binds 1 FMN per subunit.</text>
</comment>
<dbReference type="GO" id="GO:0010181">
    <property type="term" value="F:FMN binding"/>
    <property type="evidence" value="ECO:0007669"/>
    <property type="project" value="UniProtKB-UniRule"/>
</dbReference>
<dbReference type="RefSeq" id="WP_337918408.1">
    <property type="nucleotide sequence ID" value="NZ_BAABJL010000194.1"/>
</dbReference>
<gene>
    <name evidence="9" type="primary">pdxH</name>
    <name evidence="13" type="ORF">HEB94_009231</name>
</gene>
<dbReference type="HAMAP" id="MF_01629">
    <property type="entry name" value="PdxH"/>
    <property type="match status" value="1"/>
</dbReference>
<comment type="catalytic activity">
    <reaction evidence="9">
        <text>pyridoxine 5'-phosphate + O2 = pyridoxal 5'-phosphate + H2O2</text>
        <dbReference type="Rhea" id="RHEA:15149"/>
        <dbReference type="ChEBI" id="CHEBI:15379"/>
        <dbReference type="ChEBI" id="CHEBI:16240"/>
        <dbReference type="ChEBI" id="CHEBI:58589"/>
        <dbReference type="ChEBI" id="CHEBI:597326"/>
        <dbReference type="EC" id="1.4.3.5"/>
    </reaction>
</comment>
<feature type="domain" description="Pyridoxamine 5'-phosphate oxidase N-terminal" evidence="11">
    <location>
        <begin position="110"/>
        <end position="236"/>
    </location>
</feature>
<protein>
    <recommendedName>
        <fullName evidence="9">Pyridoxine/pyridoxamine 5'-phosphate oxidase</fullName>
        <ecNumber evidence="9">1.4.3.5</ecNumber>
    </recommendedName>
    <alternativeName>
        <fullName evidence="9">PNP/PMP oxidase</fullName>
        <shortName evidence="9">PNPOx</shortName>
    </alternativeName>
    <alternativeName>
        <fullName evidence="9">Pyridoxal 5'-phosphate synthase</fullName>
    </alternativeName>
</protein>
<dbReference type="InterPro" id="IPR012349">
    <property type="entry name" value="Split_barrel_FMN-bd"/>
</dbReference>
<evidence type="ECO:0000256" key="2">
    <source>
        <dbReference type="ARBA" id="ARBA00005037"/>
    </source>
</evidence>
<comment type="function">
    <text evidence="9">Catalyzes the oxidation of either pyridoxine 5'-phosphate (PNP) or pyridoxamine 5'-phosphate (PMP) into pyridoxal 5'-phosphate (PLP).</text>
</comment>
<feature type="binding site" evidence="9">
    <location>
        <position position="143"/>
    </location>
    <ligand>
        <name>substrate</name>
    </ligand>
</feature>
<evidence type="ECO:0000256" key="8">
    <source>
        <dbReference type="ARBA" id="ARBA00023096"/>
    </source>
</evidence>
<evidence type="ECO:0000259" key="12">
    <source>
        <dbReference type="Pfam" id="PF10590"/>
    </source>
</evidence>
<dbReference type="NCBIfam" id="NF004231">
    <property type="entry name" value="PRK05679.1"/>
    <property type="match status" value="1"/>
</dbReference>
<feature type="region of interest" description="Disordered" evidence="10">
    <location>
        <begin position="1"/>
        <end position="56"/>
    </location>
</feature>
<reference evidence="13" key="1">
    <citation type="submission" date="2020-10" db="EMBL/GenBank/DDBJ databases">
        <title>Sequencing the genomes of 1000 actinobacteria strains.</title>
        <authorList>
            <person name="Klenk H.-P."/>
        </authorList>
    </citation>
    <scope>NUCLEOTIDE SEQUENCE</scope>
    <source>
        <strain evidence="13">DSM 45354</strain>
    </source>
</reference>
<evidence type="ECO:0000256" key="3">
    <source>
        <dbReference type="ARBA" id="ARBA00007301"/>
    </source>
</evidence>
<comment type="pathway">
    <text evidence="2 9">Cofactor metabolism; pyridoxal 5'-phosphate salvage; pyridoxal 5'-phosphate from pyridoxine 5'-phosphate: step 1/1.</text>
</comment>
<comment type="pathway">
    <text evidence="1 9">Cofactor metabolism; pyridoxal 5'-phosphate salvage; pyridoxal 5'-phosphate from pyridoxamine 5'-phosphate: step 1/1.</text>
</comment>
<evidence type="ECO:0000313" key="13">
    <source>
        <dbReference type="EMBL" id="MBE1612383.1"/>
    </source>
</evidence>
<feature type="binding site" evidence="9">
    <location>
        <begin position="153"/>
        <end position="154"/>
    </location>
    <ligand>
        <name>FMN</name>
        <dbReference type="ChEBI" id="CHEBI:58210"/>
    </ligand>
</feature>
<dbReference type="AlphaFoldDB" id="A0A927N7E5"/>
<sequence>MEQAHGDAADLPPVDTSAAAIPAADGAAGVVSPDGPPIPGRRPEERPPFPPVPEVPSAAPVPTVPVGPPVSLPPGAPAAGLAALRRRYARGELDEADVAPDPLTQFAAWLDDALAGEVPEPNAMVLATATPDGVPSARTVLLKGLDERGFVFYTNYESAKAADLGANPRAALVFPWHAMERQVRVTGTAERVSREESAAYFASRPRDSRLGAWASPQSQVVADRAALDRAYAEVEARWGEDEEIPLPDFWGGYRVRPETVEFWQGRHGRLHDRIGYRREGEGWVLERLAP</sequence>
<dbReference type="InterPro" id="IPR019576">
    <property type="entry name" value="Pyridoxamine_oxidase_dimer_C"/>
</dbReference>
<evidence type="ECO:0000256" key="7">
    <source>
        <dbReference type="ARBA" id="ARBA00023002"/>
    </source>
</evidence>
<dbReference type="Proteomes" id="UP000638648">
    <property type="component" value="Unassembled WGS sequence"/>
</dbReference>
<evidence type="ECO:0000259" key="11">
    <source>
        <dbReference type="Pfam" id="PF01243"/>
    </source>
</evidence>
<dbReference type="InterPro" id="IPR000659">
    <property type="entry name" value="Pyridox_Oxase"/>
</dbReference>
<keyword evidence="7 9" id="KW-0560">Oxidoreductase</keyword>
<comment type="caution">
    <text evidence="13">The sequence shown here is derived from an EMBL/GenBank/DDBJ whole genome shotgun (WGS) entry which is preliminary data.</text>
</comment>
<evidence type="ECO:0000256" key="5">
    <source>
        <dbReference type="ARBA" id="ARBA00022630"/>
    </source>
</evidence>
<comment type="caution">
    <text evidence="9">Lacks conserved residue(s) required for the propagation of feature annotation.</text>
</comment>
<feature type="binding site" evidence="9">
    <location>
        <position position="160"/>
    </location>
    <ligand>
        <name>FMN</name>
        <dbReference type="ChEBI" id="CHEBI:58210"/>
    </ligand>
</feature>
<keyword evidence="5 9" id="KW-0285">Flavoprotein</keyword>
<dbReference type="GO" id="GO:0008615">
    <property type="term" value="P:pyridoxine biosynthetic process"/>
    <property type="evidence" value="ECO:0007669"/>
    <property type="project" value="UniProtKB-UniRule"/>
</dbReference>
<proteinExistence type="inferred from homology"/>
<dbReference type="PROSITE" id="PS01064">
    <property type="entry name" value="PYRIDOX_OXIDASE"/>
    <property type="match status" value="1"/>
</dbReference>
<feature type="compositionally biased region" description="Low complexity" evidence="10">
    <location>
        <begin position="18"/>
        <end position="28"/>
    </location>
</feature>
<comment type="subunit">
    <text evidence="4 9">Homodimer.</text>
</comment>
<dbReference type="Pfam" id="PF01243">
    <property type="entry name" value="PNPOx_N"/>
    <property type="match status" value="1"/>
</dbReference>
<organism evidence="13 14">
    <name type="scientific">Actinopolymorpha pittospori</name>
    <dbReference type="NCBI Taxonomy" id="648752"/>
    <lineage>
        <taxon>Bacteria</taxon>
        <taxon>Bacillati</taxon>
        <taxon>Actinomycetota</taxon>
        <taxon>Actinomycetes</taxon>
        <taxon>Propionibacteriales</taxon>
        <taxon>Actinopolymorphaceae</taxon>
        <taxon>Actinopolymorpha</taxon>
    </lineage>
</organism>
<feature type="binding site" evidence="9">
    <location>
        <position position="200"/>
    </location>
    <ligand>
        <name>substrate</name>
    </ligand>
</feature>
<feature type="binding site" evidence="9">
    <location>
        <begin position="138"/>
        <end position="143"/>
    </location>
    <ligand>
        <name>FMN</name>
        <dbReference type="ChEBI" id="CHEBI:58210"/>
    </ligand>
</feature>
<feature type="binding site" evidence="9">
    <location>
        <position position="263"/>
    </location>
    <ligand>
        <name>FMN</name>
        <dbReference type="ChEBI" id="CHEBI:58210"/>
    </ligand>
</feature>
<keyword evidence="8 9" id="KW-0664">Pyridoxine biosynthesis</keyword>
<evidence type="ECO:0000256" key="1">
    <source>
        <dbReference type="ARBA" id="ARBA00004738"/>
    </source>
</evidence>
<dbReference type="InterPro" id="IPR019740">
    <property type="entry name" value="Pyridox_Oxase_CS"/>
</dbReference>
<comment type="similarity">
    <text evidence="3 9">Belongs to the pyridoxamine 5'-phosphate oxidase family.</text>
</comment>
<feature type="binding site" evidence="9">
    <location>
        <position position="208"/>
    </location>
    <ligand>
        <name>substrate</name>
    </ligand>
</feature>
<dbReference type="EC" id="1.4.3.5" evidence="9"/>
<feature type="binding site" evidence="9">
    <location>
        <position position="273"/>
    </location>
    <ligand>
        <name>FMN</name>
        <dbReference type="ChEBI" id="CHEBI:58210"/>
    </ligand>
</feature>
<dbReference type="Gene3D" id="2.30.110.10">
    <property type="entry name" value="Electron Transport, Fmn-binding Protein, Chain A"/>
    <property type="match status" value="1"/>
</dbReference>
<dbReference type="GO" id="GO:0004733">
    <property type="term" value="F:pyridoxamine phosphate oxidase activity"/>
    <property type="evidence" value="ECO:0007669"/>
    <property type="project" value="UniProtKB-UniRule"/>
</dbReference>